<feature type="transmembrane region" description="Helical" evidence="6">
    <location>
        <begin position="497"/>
        <end position="518"/>
    </location>
</feature>
<feature type="transmembrane region" description="Helical" evidence="6">
    <location>
        <begin position="689"/>
        <end position="708"/>
    </location>
</feature>
<dbReference type="Pfam" id="PF12698">
    <property type="entry name" value="ABC2_membrane_3"/>
    <property type="match status" value="1"/>
</dbReference>
<dbReference type="OrthoDB" id="5486437at2"/>
<evidence type="ECO:0000256" key="2">
    <source>
        <dbReference type="ARBA" id="ARBA00022692"/>
    </source>
</evidence>
<evidence type="ECO:0000256" key="4">
    <source>
        <dbReference type="ARBA" id="ARBA00023136"/>
    </source>
</evidence>
<dbReference type="InterPro" id="IPR003675">
    <property type="entry name" value="Rce1/LyrA-like_dom"/>
</dbReference>
<dbReference type="RefSeq" id="WP_095414075.1">
    <property type="nucleotide sequence ID" value="NZ_CP018477.1"/>
</dbReference>
<dbReference type="AlphaFoldDB" id="A0A286RC12"/>
<evidence type="ECO:0000256" key="6">
    <source>
        <dbReference type="SAM" id="Phobius"/>
    </source>
</evidence>
<dbReference type="EMBL" id="CP018477">
    <property type="protein sequence ID" value="ASV73486.1"/>
    <property type="molecule type" value="Genomic_DNA"/>
</dbReference>
<feature type="transmembrane region" description="Helical" evidence="6">
    <location>
        <begin position="389"/>
        <end position="408"/>
    </location>
</feature>
<comment type="subcellular location">
    <subcellularLocation>
        <location evidence="1">Membrane</location>
        <topology evidence="1">Multi-pass membrane protein</topology>
    </subcellularLocation>
</comment>
<keyword evidence="4 6" id="KW-0472">Membrane</keyword>
<dbReference type="InterPro" id="IPR013525">
    <property type="entry name" value="ABC2_TM"/>
</dbReference>
<keyword evidence="3 6" id="KW-1133">Transmembrane helix</keyword>
<feature type="transmembrane region" description="Helical" evidence="6">
    <location>
        <begin position="570"/>
        <end position="588"/>
    </location>
</feature>
<feature type="transmembrane region" description="Helical" evidence="6">
    <location>
        <begin position="439"/>
        <end position="462"/>
    </location>
</feature>
<dbReference type="PANTHER" id="PTHR43471:SF3">
    <property type="entry name" value="ABC TRANSPORTER PERMEASE PROTEIN NATB"/>
    <property type="match status" value="1"/>
</dbReference>
<dbReference type="GO" id="GO:0016020">
    <property type="term" value="C:membrane"/>
    <property type="evidence" value="ECO:0007669"/>
    <property type="project" value="UniProtKB-SubCell"/>
</dbReference>
<feature type="transmembrane region" description="Helical" evidence="6">
    <location>
        <begin position="651"/>
        <end position="677"/>
    </location>
</feature>
<dbReference type="KEGG" id="ttf:THTE_0884"/>
<evidence type="ECO:0000313" key="9">
    <source>
        <dbReference type="EMBL" id="ASV73486.1"/>
    </source>
</evidence>
<sequence length="764" mass="84120">MTWRNVRIIFAREIRDQLRDRRTIFMVAVLPVFLYPLLGLSFFQIAQFMGEKPSRILVIGAREPLDPPLFENNRFCEMFFASPAEARLLELAFFREEPEDHGLPRAPEGWETLAKEAITSQDFDAVLVFPPGFAGELARFREEIRRQLTAHFPGDIRNPADTHFESTGSKDHDELSHSGESPPGKGQPVIVARSAIPSPQIYYSSAQERSQTAYNRLQRVLEQWSTQVMIANLAAAQLPPEAARPFRLEIADVSAGTSLQGAAVWAKIFPVLLVIWSLTGSFYPAVDLCAGEKERGTLETLLSSPASRKEIVLGKLAAITVFSMATAVLNLVSMGLTGWLAFGNLPQFSAPPLSSVLWLGLALLPTSAAFSCLALGIAAFARSTKEGQYYLMPLLFVTLPLVGLPMARGLELDLGTALIPIAGLVLLLKTLIEGQIAEALRFVAPVTAVTLGGCLLMLRWSVQQFNREQVLFRESERFDLTAWLRYATRRRSVPTPALALLCGVSILLVRFVLTQALARTSLTLSFMQQALITQLVVVLLPVGVMTGLFVDRPRETLLLRWPRWRHVLGAALLAVALCPAFSTFKLWVTKLYPLDPAIAEYLKQLSTSVPDWPTLLFVMALVPAVCEELAFRGFVLSGFRSGLRPLEAVVYSAVFFALTHALMQQSVVAFVAGLVLGMLALRTGSLYPCVVYHAMHNGLGLVLGSITAEVYRQHPWLESLASWTEDGLMFHGPIVAAGILAAGLIVSWMIPHSPDRPTPEHDAD</sequence>
<evidence type="ECO:0000259" key="8">
    <source>
        <dbReference type="Pfam" id="PF12698"/>
    </source>
</evidence>
<keyword evidence="2 6" id="KW-0812">Transmembrane</keyword>
<feature type="transmembrane region" description="Helical" evidence="6">
    <location>
        <begin position="728"/>
        <end position="750"/>
    </location>
</feature>
<feature type="region of interest" description="Disordered" evidence="5">
    <location>
        <begin position="151"/>
        <end position="189"/>
    </location>
</feature>
<feature type="transmembrane region" description="Helical" evidence="6">
    <location>
        <begin position="316"/>
        <end position="336"/>
    </location>
</feature>
<dbReference type="Pfam" id="PF02517">
    <property type="entry name" value="Rce1-like"/>
    <property type="match status" value="1"/>
</dbReference>
<feature type="transmembrane region" description="Helical" evidence="6">
    <location>
        <begin position="24"/>
        <end position="46"/>
    </location>
</feature>
<dbReference type="NCBIfam" id="NF041647">
    <property type="entry name" value="ABC_perm_CPBP"/>
    <property type="match status" value="1"/>
</dbReference>
<feature type="domain" description="ABC-2 type transporter transmembrane" evidence="8">
    <location>
        <begin position="22"/>
        <end position="438"/>
    </location>
</feature>
<dbReference type="GO" id="GO:0004175">
    <property type="term" value="F:endopeptidase activity"/>
    <property type="evidence" value="ECO:0007669"/>
    <property type="project" value="UniProtKB-ARBA"/>
</dbReference>
<evidence type="ECO:0000256" key="5">
    <source>
        <dbReference type="SAM" id="MobiDB-lite"/>
    </source>
</evidence>
<proteinExistence type="predicted"/>
<dbReference type="Proteomes" id="UP000215086">
    <property type="component" value="Chromosome"/>
</dbReference>
<feature type="transmembrane region" description="Helical" evidence="6">
    <location>
        <begin position="530"/>
        <end position="550"/>
    </location>
</feature>
<feature type="domain" description="CAAX prenyl protease 2/Lysostaphin resistance protein A-like" evidence="7">
    <location>
        <begin position="614"/>
        <end position="698"/>
    </location>
</feature>
<evidence type="ECO:0000259" key="7">
    <source>
        <dbReference type="Pfam" id="PF02517"/>
    </source>
</evidence>
<dbReference type="PANTHER" id="PTHR43471">
    <property type="entry name" value="ABC TRANSPORTER PERMEASE"/>
    <property type="match status" value="1"/>
</dbReference>
<dbReference type="GO" id="GO:0140359">
    <property type="term" value="F:ABC-type transporter activity"/>
    <property type="evidence" value="ECO:0007669"/>
    <property type="project" value="InterPro"/>
</dbReference>
<evidence type="ECO:0000256" key="3">
    <source>
        <dbReference type="ARBA" id="ARBA00022989"/>
    </source>
</evidence>
<feature type="compositionally biased region" description="Basic and acidic residues" evidence="5">
    <location>
        <begin position="158"/>
        <end position="177"/>
    </location>
</feature>
<dbReference type="GO" id="GO:0080120">
    <property type="term" value="P:CAAX-box protein maturation"/>
    <property type="evidence" value="ECO:0007669"/>
    <property type="project" value="UniProtKB-ARBA"/>
</dbReference>
<feature type="transmembrane region" description="Helical" evidence="6">
    <location>
        <begin position="609"/>
        <end position="631"/>
    </location>
</feature>
<gene>
    <name evidence="9" type="ORF">THTE_0884</name>
</gene>
<evidence type="ECO:0000256" key="1">
    <source>
        <dbReference type="ARBA" id="ARBA00004141"/>
    </source>
</evidence>
<feature type="transmembrane region" description="Helical" evidence="6">
    <location>
        <begin position="356"/>
        <end position="377"/>
    </location>
</feature>
<name>A0A286RC12_9BACT</name>
<accession>A0A286RC12</accession>
<feature type="transmembrane region" description="Helical" evidence="6">
    <location>
        <begin position="414"/>
        <end position="432"/>
    </location>
</feature>
<protein>
    <submittedName>
        <fullName evidence="9">Na+ ABC transporter permease protein</fullName>
    </submittedName>
</protein>
<organism evidence="9 10">
    <name type="scientific">Thermogutta terrifontis</name>
    <dbReference type="NCBI Taxonomy" id="1331910"/>
    <lineage>
        <taxon>Bacteria</taxon>
        <taxon>Pseudomonadati</taxon>
        <taxon>Planctomycetota</taxon>
        <taxon>Planctomycetia</taxon>
        <taxon>Pirellulales</taxon>
        <taxon>Thermoguttaceae</taxon>
        <taxon>Thermogutta</taxon>
    </lineage>
</organism>
<reference evidence="9 10" key="1">
    <citation type="journal article" name="Front. Microbiol.">
        <title>Sugar Metabolism of the First Thermophilic Planctomycete Thermogutta terrifontis: Comparative Genomic and Transcriptomic Approaches.</title>
        <authorList>
            <person name="Elcheninov A.G."/>
            <person name="Menzel P."/>
            <person name="Gudbergsdottir S.R."/>
            <person name="Slesarev A.I."/>
            <person name="Kadnikov V.V."/>
            <person name="Krogh A."/>
            <person name="Bonch-Osmolovskaya E.A."/>
            <person name="Peng X."/>
            <person name="Kublanov I.V."/>
        </authorList>
    </citation>
    <scope>NUCLEOTIDE SEQUENCE [LARGE SCALE GENOMIC DNA]</scope>
    <source>
        <strain evidence="9 10">R1</strain>
    </source>
</reference>
<evidence type="ECO:0000313" key="10">
    <source>
        <dbReference type="Proteomes" id="UP000215086"/>
    </source>
</evidence>
<keyword evidence="10" id="KW-1185">Reference proteome</keyword>